<dbReference type="SUPFAM" id="SSF49464">
    <property type="entry name" value="Carboxypeptidase regulatory domain-like"/>
    <property type="match status" value="1"/>
</dbReference>
<dbReference type="Pfam" id="PF13715">
    <property type="entry name" value="CarbopepD_reg_2"/>
    <property type="match status" value="1"/>
</dbReference>
<evidence type="ECO:0000313" key="2">
    <source>
        <dbReference type="Proteomes" id="UP000036458"/>
    </source>
</evidence>
<dbReference type="PATRIC" id="fig|1379910.4.peg.1551"/>
<sequence length="808" mass="92063">MLAKAQTAPLIGKVVDTDSQKPLDYVTVHLHKAKAPVFTDEAGTFTLRKYSLSDTVTFALMGYKPLKKAVSALLKNSTVLLVRQSYALQEIVVRPKENPAYRIIRAAAKNKHLYLPENQAAIQFRTYTLMKGSILESDAKDKKKHFSKRYAPYLDSLKLLPSTGRTASLPLFQSESVKEIFYNRQPRNSKEILIASKAIGVGIEKESQISQLLNAQAEHFSLNQNWVRMFDKDFVSPIANQWASYYDYDLQDSVETASGKIYQINVSPKRHQDLAFEGTIWIAEGTYSLRRVDLRLHKRVALNYVTGLHIVQAWDEKNPSLLPISSKRRFQLAGFPGSDVRLFVESETAYSDVLLGQPKPEAFFDATHQVSDSALKYKEEFWQSVRPEEFTPAELKRVEAIASIKKLPEIRSAVKLIRVVVEGHMPLNEKFEWGPVFGAYVFNKLEGHRFQFGGRTTPEFHPNWIMNGYLAYGTRDKAVKSLFNLRYVADREQWTEWGASYLNDVGPAGMDLNNSQVSSLFFSTFRWGQMNFPYQQEQMQLWGEREWFQAFRQRVTFRNTRYNPVFDAATLGSESQDPKYGGFTTTDVTLNLRYSPDRKMLIRHHEKVAISNSNAPVIGLEVSAGLSGVMNSDLSYQNISLSVEQRVRAGIFGYGRYYLKGGKTFTKVPLPLLQVPLGNETPFFILQGYNLMPYFSFATDEFVSLRYDHHFEGAFSLTNRLPLLRKSKLILVAGGAALYGRLTDKNKPAETKGNQSNFRGLGRDPYAEVNVGFKNIYQLFRVDLVHRLTYRELDAPLWGLRLSVSVNP</sequence>
<dbReference type="EMBL" id="CP010777">
    <property type="protein sequence ID" value="AKQ45457.1"/>
    <property type="molecule type" value="Genomic_DNA"/>
</dbReference>
<evidence type="ECO:0008006" key="3">
    <source>
        <dbReference type="Google" id="ProtNLM"/>
    </source>
</evidence>
<dbReference type="STRING" id="1379910.TH63_07090"/>
<gene>
    <name evidence="1" type="ORF">TH63_07090</name>
</gene>
<dbReference type="Proteomes" id="UP000036458">
    <property type="component" value="Chromosome"/>
</dbReference>
<name>A0A0H4VNL0_9BACT</name>
<dbReference type="KEGG" id="ruf:TH63_07090"/>
<evidence type="ECO:0000313" key="1">
    <source>
        <dbReference type="EMBL" id="AKQ45457.1"/>
    </source>
</evidence>
<proteinExistence type="predicted"/>
<dbReference type="AlphaFoldDB" id="A0A0H4VNL0"/>
<organism evidence="1 2">
    <name type="scientific">Rufibacter radiotolerans</name>
    <dbReference type="NCBI Taxonomy" id="1379910"/>
    <lineage>
        <taxon>Bacteria</taxon>
        <taxon>Pseudomonadati</taxon>
        <taxon>Bacteroidota</taxon>
        <taxon>Cytophagia</taxon>
        <taxon>Cytophagales</taxon>
        <taxon>Hymenobacteraceae</taxon>
        <taxon>Rufibacter</taxon>
    </lineage>
</organism>
<accession>A0A0H4VNL0</accession>
<dbReference type="Pfam" id="PF18939">
    <property type="entry name" value="DUF5686"/>
    <property type="match status" value="1"/>
</dbReference>
<keyword evidence="2" id="KW-1185">Reference proteome</keyword>
<reference evidence="1 2" key="1">
    <citation type="submission" date="2015-01" db="EMBL/GenBank/DDBJ databases">
        <title>Rufibacter sp./DG31D/ whole genome sequencing.</title>
        <authorList>
            <person name="Kim M.K."/>
            <person name="Srinivasan S."/>
            <person name="Lee J.-J."/>
        </authorList>
    </citation>
    <scope>NUCLEOTIDE SEQUENCE [LARGE SCALE GENOMIC DNA]</scope>
    <source>
        <strain evidence="1 2">DG31D</strain>
    </source>
</reference>
<protein>
    <recommendedName>
        <fullName evidence="3">Carboxypeptidase-like regulatory domain-containing protein</fullName>
    </recommendedName>
</protein>
<dbReference type="Gene3D" id="2.60.40.1120">
    <property type="entry name" value="Carboxypeptidase-like, regulatory domain"/>
    <property type="match status" value="1"/>
</dbReference>
<dbReference type="InterPro" id="IPR043741">
    <property type="entry name" value="DUF5686"/>
</dbReference>
<dbReference type="InterPro" id="IPR008969">
    <property type="entry name" value="CarboxyPept-like_regulatory"/>
</dbReference>